<reference evidence="2" key="1">
    <citation type="journal article" date="2019" name="Int. J. Syst. Evol. Microbiol.">
        <title>The Global Catalogue of Microorganisms (GCM) 10K type strain sequencing project: providing services to taxonomists for standard genome sequencing and annotation.</title>
        <authorList>
            <consortium name="The Broad Institute Genomics Platform"/>
            <consortium name="The Broad Institute Genome Sequencing Center for Infectious Disease"/>
            <person name="Wu L."/>
            <person name="Ma J."/>
        </authorList>
    </citation>
    <scope>NUCLEOTIDE SEQUENCE [LARGE SCALE GENOMIC DNA]</scope>
    <source>
        <strain evidence="2">CGMCC 4.7323</strain>
    </source>
</reference>
<sequence>MARPRRDPTGFRHVVVNIIGKVPRTDPRAKAAEGAEWCRTGRAGRATPVRIRAVTVADGKGEKET</sequence>
<comment type="caution">
    <text evidence="1">The sequence shown here is derived from an EMBL/GenBank/DDBJ whole genome shotgun (WGS) entry which is preliminary data.</text>
</comment>
<gene>
    <name evidence="1" type="ORF">GCM10012285_45520</name>
</gene>
<protein>
    <submittedName>
        <fullName evidence="1">Uncharacterized protein</fullName>
    </submittedName>
</protein>
<accession>A0ABQ2JUV8</accession>
<evidence type="ECO:0000313" key="1">
    <source>
        <dbReference type="EMBL" id="GGN53490.1"/>
    </source>
</evidence>
<organism evidence="1 2">
    <name type="scientific">Streptomyces kronopolitis</name>
    <dbReference type="NCBI Taxonomy" id="1612435"/>
    <lineage>
        <taxon>Bacteria</taxon>
        <taxon>Bacillati</taxon>
        <taxon>Actinomycetota</taxon>
        <taxon>Actinomycetes</taxon>
        <taxon>Kitasatosporales</taxon>
        <taxon>Streptomycetaceae</taxon>
        <taxon>Streptomyces</taxon>
    </lineage>
</organism>
<proteinExistence type="predicted"/>
<keyword evidence="2" id="KW-1185">Reference proteome</keyword>
<evidence type="ECO:0000313" key="2">
    <source>
        <dbReference type="Proteomes" id="UP000600080"/>
    </source>
</evidence>
<dbReference type="EMBL" id="BMND01000021">
    <property type="protein sequence ID" value="GGN53490.1"/>
    <property type="molecule type" value="Genomic_DNA"/>
</dbReference>
<name>A0ABQ2JUV8_9ACTN</name>
<dbReference type="Proteomes" id="UP000600080">
    <property type="component" value="Unassembled WGS sequence"/>
</dbReference>